<sequence>VHCDREQQGLIYYATSGIQNLIKATIQFKALEALMKTGAC</sequence>
<keyword evidence="2" id="KW-1185">Reference proteome</keyword>
<proteinExistence type="predicted"/>
<reference evidence="1" key="1">
    <citation type="submission" date="2021-06" db="EMBL/GenBank/DDBJ databases">
        <authorList>
            <person name="Kallberg Y."/>
            <person name="Tangrot J."/>
            <person name="Rosling A."/>
        </authorList>
    </citation>
    <scope>NUCLEOTIDE SEQUENCE</scope>
    <source>
        <strain evidence="1">MA453B</strain>
    </source>
</reference>
<feature type="non-terminal residue" evidence="1">
    <location>
        <position position="40"/>
    </location>
</feature>
<dbReference type="AlphaFoldDB" id="A0A9N9DEL4"/>
<name>A0A9N9DEL4_9GLOM</name>
<organism evidence="1 2">
    <name type="scientific">Dentiscutata erythropus</name>
    <dbReference type="NCBI Taxonomy" id="1348616"/>
    <lineage>
        <taxon>Eukaryota</taxon>
        <taxon>Fungi</taxon>
        <taxon>Fungi incertae sedis</taxon>
        <taxon>Mucoromycota</taxon>
        <taxon>Glomeromycotina</taxon>
        <taxon>Glomeromycetes</taxon>
        <taxon>Diversisporales</taxon>
        <taxon>Gigasporaceae</taxon>
        <taxon>Dentiscutata</taxon>
    </lineage>
</organism>
<gene>
    <name evidence="1" type="ORF">DERYTH_LOCUS9528</name>
</gene>
<evidence type="ECO:0000313" key="2">
    <source>
        <dbReference type="Proteomes" id="UP000789405"/>
    </source>
</evidence>
<accession>A0A9N9DEL4</accession>
<comment type="caution">
    <text evidence="1">The sequence shown here is derived from an EMBL/GenBank/DDBJ whole genome shotgun (WGS) entry which is preliminary data.</text>
</comment>
<dbReference type="Proteomes" id="UP000789405">
    <property type="component" value="Unassembled WGS sequence"/>
</dbReference>
<evidence type="ECO:0000313" key="1">
    <source>
        <dbReference type="EMBL" id="CAG8638536.1"/>
    </source>
</evidence>
<protein>
    <submittedName>
        <fullName evidence="1">5795_t:CDS:1</fullName>
    </submittedName>
</protein>
<dbReference type="EMBL" id="CAJVPY010005236">
    <property type="protein sequence ID" value="CAG8638536.1"/>
    <property type="molecule type" value="Genomic_DNA"/>
</dbReference>